<dbReference type="EMBL" id="QEFC01003461">
    <property type="protein sequence ID" value="KAE9448040.1"/>
    <property type="molecule type" value="Genomic_DNA"/>
</dbReference>
<evidence type="ECO:0000256" key="1">
    <source>
        <dbReference type="ARBA" id="ARBA00004123"/>
    </source>
</evidence>
<evidence type="ECO:0008006" key="8">
    <source>
        <dbReference type="Google" id="ProtNLM"/>
    </source>
</evidence>
<dbReference type="GO" id="GO:0006357">
    <property type="term" value="P:regulation of transcription by RNA polymerase II"/>
    <property type="evidence" value="ECO:0007669"/>
    <property type="project" value="TreeGrafter"/>
</dbReference>
<feature type="compositionally biased region" description="Basic residues" evidence="5">
    <location>
        <begin position="92"/>
        <end position="111"/>
    </location>
</feature>
<reference evidence="6 7" key="1">
    <citation type="journal article" date="2019" name="Genome Biol. Evol.">
        <title>The Rhododendron genome and chromosomal organization provide insight into shared whole-genome duplications across the heath family (Ericaceae).</title>
        <authorList>
            <person name="Soza V.L."/>
            <person name="Lindsley D."/>
            <person name="Waalkes A."/>
            <person name="Ramage E."/>
            <person name="Patwardhan R.P."/>
            <person name="Burton J.N."/>
            <person name="Adey A."/>
            <person name="Kumar A."/>
            <person name="Qiu R."/>
            <person name="Shendure J."/>
            <person name="Hall B."/>
        </authorList>
    </citation>
    <scope>NUCLEOTIDE SEQUENCE [LARGE SCALE GENOMIC DNA]</scope>
    <source>
        <strain evidence="6">RSF 1966-606</strain>
    </source>
</reference>
<dbReference type="GO" id="GO:0031490">
    <property type="term" value="F:chromatin DNA binding"/>
    <property type="evidence" value="ECO:0007669"/>
    <property type="project" value="TreeGrafter"/>
</dbReference>
<dbReference type="GO" id="GO:0000118">
    <property type="term" value="C:histone deacetylase complex"/>
    <property type="evidence" value="ECO:0007669"/>
    <property type="project" value="TreeGrafter"/>
</dbReference>
<dbReference type="GO" id="GO:0003712">
    <property type="term" value="F:transcription coregulator activity"/>
    <property type="evidence" value="ECO:0007669"/>
    <property type="project" value="TreeGrafter"/>
</dbReference>
<sequence>MREKERVVGRIADVKMEEREEDGGSDKRRKGDDQLVEDREEGVKKEVNSGTPSMRGKDRGENGNTGIGRSTRARVTVNVLGYGNEEDEGSGKKGKRGRRKSNGMARVSKKKGGNDGEAKKKGRDEKEDGNPDPAKGSGMTSRFGRKVSRASMEEKEDTKRRRAGSKTDEQVQNVLLSFMLLYPKMTEEDFANACPVCQYKCNCKSCLRLEVPFKFLKKSDLVLEDEEKIQHARYILQALLPFLKDFHREQLREKEIEAKIQGIS</sequence>
<evidence type="ECO:0000313" key="6">
    <source>
        <dbReference type="EMBL" id="KAE9448040.1"/>
    </source>
</evidence>
<evidence type="ECO:0000256" key="5">
    <source>
        <dbReference type="SAM" id="MobiDB-lite"/>
    </source>
</evidence>
<dbReference type="AlphaFoldDB" id="A0A6A4KR52"/>
<keyword evidence="7" id="KW-1185">Reference proteome</keyword>
<evidence type="ECO:0000313" key="7">
    <source>
        <dbReference type="Proteomes" id="UP000428333"/>
    </source>
</evidence>
<feature type="compositionally biased region" description="Basic and acidic residues" evidence="5">
    <location>
        <begin position="1"/>
        <end position="47"/>
    </location>
</feature>
<evidence type="ECO:0000256" key="2">
    <source>
        <dbReference type="ARBA" id="ARBA00006801"/>
    </source>
</evidence>
<dbReference type="GO" id="GO:0046872">
    <property type="term" value="F:metal ion binding"/>
    <property type="evidence" value="ECO:0007669"/>
    <property type="project" value="UniProtKB-KW"/>
</dbReference>
<dbReference type="GO" id="GO:0032454">
    <property type="term" value="F:histone H3K9 demethylase activity"/>
    <property type="evidence" value="ECO:0007669"/>
    <property type="project" value="InterPro"/>
</dbReference>
<comment type="caution">
    <text evidence="6">The sequence shown here is derived from an EMBL/GenBank/DDBJ whole genome shotgun (WGS) entry which is preliminary data.</text>
</comment>
<proteinExistence type="inferred from homology"/>
<dbReference type="PANTHER" id="PTHR12549:SF11">
    <property type="entry name" value="LYSINE-SPECIFIC DEMETHYLASE JMJ25"/>
    <property type="match status" value="1"/>
</dbReference>
<dbReference type="GO" id="GO:0000785">
    <property type="term" value="C:chromatin"/>
    <property type="evidence" value="ECO:0007669"/>
    <property type="project" value="TreeGrafter"/>
</dbReference>
<evidence type="ECO:0000256" key="4">
    <source>
        <dbReference type="ARBA" id="ARBA00023242"/>
    </source>
</evidence>
<feature type="compositionally biased region" description="Basic and acidic residues" evidence="5">
    <location>
        <begin position="112"/>
        <end position="129"/>
    </location>
</feature>
<keyword evidence="3" id="KW-0479">Metal-binding</keyword>
<gene>
    <name evidence="6" type="ORF">C3L33_20052</name>
</gene>
<evidence type="ECO:0000256" key="3">
    <source>
        <dbReference type="ARBA" id="ARBA00022723"/>
    </source>
</evidence>
<organism evidence="6 7">
    <name type="scientific">Rhododendron williamsianum</name>
    <dbReference type="NCBI Taxonomy" id="262921"/>
    <lineage>
        <taxon>Eukaryota</taxon>
        <taxon>Viridiplantae</taxon>
        <taxon>Streptophyta</taxon>
        <taxon>Embryophyta</taxon>
        <taxon>Tracheophyta</taxon>
        <taxon>Spermatophyta</taxon>
        <taxon>Magnoliopsida</taxon>
        <taxon>eudicotyledons</taxon>
        <taxon>Gunneridae</taxon>
        <taxon>Pentapetalae</taxon>
        <taxon>asterids</taxon>
        <taxon>Ericales</taxon>
        <taxon>Ericaceae</taxon>
        <taxon>Ericoideae</taxon>
        <taxon>Rhodoreae</taxon>
        <taxon>Rhododendron</taxon>
    </lineage>
</organism>
<feature type="non-terminal residue" evidence="6">
    <location>
        <position position="1"/>
    </location>
</feature>
<comment type="similarity">
    <text evidence="2">Belongs to the JARID1 histone demethylase family.</text>
</comment>
<feature type="region of interest" description="Disordered" evidence="5">
    <location>
        <begin position="1"/>
        <end position="168"/>
    </location>
</feature>
<keyword evidence="4" id="KW-0539">Nucleus</keyword>
<comment type="subcellular location">
    <subcellularLocation>
        <location evidence="1">Nucleus</location>
    </subcellularLocation>
</comment>
<name>A0A6A4KR52_9ERIC</name>
<feature type="compositionally biased region" description="Basic and acidic residues" evidence="5">
    <location>
        <begin position="151"/>
        <end position="168"/>
    </location>
</feature>
<dbReference type="InterPro" id="IPR045109">
    <property type="entry name" value="LSDs-like"/>
</dbReference>
<dbReference type="Proteomes" id="UP000428333">
    <property type="component" value="Linkage Group LG12"/>
</dbReference>
<dbReference type="OrthoDB" id="1727611at2759"/>
<protein>
    <recommendedName>
        <fullName evidence="8">Zinc-finger domain-containing protein</fullName>
    </recommendedName>
</protein>
<accession>A0A6A4KR52</accession>
<dbReference type="PANTHER" id="PTHR12549">
    <property type="entry name" value="JMJC DOMAIN-CONTAINING HISTONE DEMETHYLATION PROTEIN"/>
    <property type="match status" value="1"/>
</dbReference>